<comment type="caution">
    <text evidence="2">The sequence shown here is derived from an EMBL/GenBank/DDBJ whole genome shotgun (WGS) entry which is preliminary data.</text>
</comment>
<feature type="domain" description="Transposase IS204/IS1001/IS1096/IS1165 DDE" evidence="1">
    <location>
        <begin position="36"/>
        <end position="121"/>
    </location>
</feature>
<dbReference type="PANTHER" id="PTHR33498:SF1">
    <property type="entry name" value="TRANSPOSASE FOR INSERTION SEQUENCE ELEMENT IS1557"/>
    <property type="match status" value="1"/>
</dbReference>
<organism evidence="2 3">
    <name type="scientific">Aerococcus viridans</name>
    <dbReference type="NCBI Taxonomy" id="1377"/>
    <lineage>
        <taxon>Bacteria</taxon>
        <taxon>Bacillati</taxon>
        <taxon>Bacillota</taxon>
        <taxon>Bacilli</taxon>
        <taxon>Lactobacillales</taxon>
        <taxon>Aerococcaceae</taxon>
        <taxon>Aerococcus</taxon>
    </lineage>
</organism>
<name>A0A2J9PN15_9LACT</name>
<gene>
    <name evidence="2" type="ORF">A6J77_005510</name>
</gene>
<dbReference type="EMBL" id="NBTM02000001">
    <property type="protein sequence ID" value="PNL91707.1"/>
    <property type="molecule type" value="Genomic_DNA"/>
</dbReference>
<dbReference type="Pfam" id="PF01610">
    <property type="entry name" value="DDE_Tnp_ISL3"/>
    <property type="match status" value="1"/>
</dbReference>
<dbReference type="InterPro" id="IPR047951">
    <property type="entry name" value="Transpos_ISL3"/>
</dbReference>
<dbReference type="PANTHER" id="PTHR33498">
    <property type="entry name" value="TRANSPOSASE FOR INSERTION SEQUENCE ELEMENT IS1557"/>
    <property type="match status" value="1"/>
</dbReference>
<evidence type="ECO:0000259" key="1">
    <source>
        <dbReference type="Pfam" id="PF01610"/>
    </source>
</evidence>
<protein>
    <recommendedName>
        <fullName evidence="1">Transposase IS204/IS1001/IS1096/IS1165 DDE domain-containing protein</fullName>
    </recommendedName>
</protein>
<accession>A0A2J9PN15</accession>
<evidence type="ECO:0000313" key="2">
    <source>
        <dbReference type="EMBL" id="PNL91707.1"/>
    </source>
</evidence>
<proteinExistence type="predicted"/>
<dbReference type="Proteomes" id="UP000192813">
    <property type="component" value="Unassembled WGS sequence"/>
</dbReference>
<reference evidence="3" key="1">
    <citation type="submission" date="2017-12" db="EMBL/GenBank/DDBJ databases">
        <title>FDA dAtabase for Regulatory Grade micrObial Sequences (FDA-ARGOS): Supporting development and validation of Infectious Disease Dx tests.</title>
        <authorList>
            <person name="Hoffmann M."/>
            <person name="Allard M."/>
            <person name="Evans P."/>
            <person name="Brown E."/>
            <person name="Tallon L."/>
            <person name="Sadzewicz L."/>
            <person name="Sengamalay N."/>
            <person name="Ott S."/>
            <person name="Godinez A."/>
            <person name="Nagaraj S."/>
            <person name="Vavikolanu K."/>
            <person name="Aluvathingal J."/>
            <person name="Nadendla S."/>
            <person name="Sichtig H."/>
        </authorList>
    </citation>
    <scope>NUCLEOTIDE SEQUENCE [LARGE SCALE GENOMIC DNA]</scope>
    <source>
        <strain evidence="3">FDAARGOS_249</strain>
    </source>
</reference>
<dbReference type="InterPro" id="IPR002560">
    <property type="entry name" value="Transposase_DDE"/>
</dbReference>
<evidence type="ECO:0000313" key="3">
    <source>
        <dbReference type="Proteomes" id="UP000192813"/>
    </source>
</evidence>
<sequence>MTLLGLITALYLITIWKSSKLDDTSIILNQGIVLLKQLGQAYRLKNWKRFETTLIQANQLKISSGLKRVLRTFRKYLKPIHNCFVYTGLTNGPLEGINNKIKVLKRNAYGYRNYSHFRDRILLMTRLYEPESKKKDQATLFVA</sequence>
<dbReference type="AlphaFoldDB" id="A0A2J9PN15"/>